<keyword evidence="1" id="KW-0472">Membrane</keyword>
<keyword evidence="1" id="KW-0812">Transmembrane</keyword>
<accession>A0A6A6TMM4</accession>
<gene>
    <name evidence="2" type="ORF">K491DRAFT_62984</name>
</gene>
<feature type="transmembrane region" description="Helical" evidence="1">
    <location>
        <begin position="20"/>
        <end position="45"/>
    </location>
</feature>
<reference evidence="2" key="1">
    <citation type="journal article" date="2020" name="Stud. Mycol.">
        <title>101 Dothideomycetes genomes: a test case for predicting lifestyles and emergence of pathogens.</title>
        <authorList>
            <person name="Haridas S."/>
            <person name="Albert R."/>
            <person name="Binder M."/>
            <person name="Bloem J."/>
            <person name="Labutti K."/>
            <person name="Salamov A."/>
            <person name="Andreopoulos B."/>
            <person name="Baker S."/>
            <person name="Barry K."/>
            <person name="Bills G."/>
            <person name="Bluhm B."/>
            <person name="Cannon C."/>
            <person name="Castanera R."/>
            <person name="Culley D."/>
            <person name="Daum C."/>
            <person name="Ezra D."/>
            <person name="Gonzalez J."/>
            <person name="Henrissat B."/>
            <person name="Kuo A."/>
            <person name="Liang C."/>
            <person name="Lipzen A."/>
            <person name="Lutzoni F."/>
            <person name="Magnuson J."/>
            <person name="Mondo S."/>
            <person name="Nolan M."/>
            <person name="Ohm R."/>
            <person name="Pangilinan J."/>
            <person name="Park H.-J."/>
            <person name="Ramirez L."/>
            <person name="Alfaro M."/>
            <person name="Sun H."/>
            <person name="Tritt A."/>
            <person name="Yoshinaga Y."/>
            <person name="Zwiers L.-H."/>
            <person name="Turgeon B."/>
            <person name="Goodwin S."/>
            <person name="Spatafora J."/>
            <person name="Crous P."/>
            <person name="Grigoriev I."/>
        </authorList>
    </citation>
    <scope>NUCLEOTIDE SEQUENCE</scope>
    <source>
        <strain evidence="2">CBS 122681</strain>
    </source>
</reference>
<evidence type="ECO:0000256" key="1">
    <source>
        <dbReference type="SAM" id="Phobius"/>
    </source>
</evidence>
<keyword evidence="1" id="KW-1133">Transmembrane helix</keyword>
<evidence type="ECO:0000313" key="2">
    <source>
        <dbReference type="EMBL" id="KAF2660571.1"/>
    </source>
</evidence>
<protein>
    <submittedName>
        <fullName evidence="2">Uncharacterized protein</fullName>
    </submittedName>
</protein>
<proteinExistence type="predicted"/>
<organism evidence="2 3">
    <name type="scientific">Lophiostoma macrostomum CBS 122681</name>
    <dbReference type="NCBI Taxonomy" id="1314788"/>
    <lineage>
        <taxon>Eukaryota</taxon>
        <taxon>Fungi</taxon>
        <taxon>Dikarya</taxon>
        <taxon>Ascomycota</taxon>
        <taxon>Pezizomycotina</taxon>
        <taxon>Dothideomycetes</taxon>
        <taxon>Pleosporomycetidae</taxon>
        <taxon>Pleosporales</taxon>
        <taxon>Lophiostomataceae</taxon>
        <taxon>Lophiostoma</taxon>
    </lineage>
</organism>
<sequence>MCSADYNSTEYLLHSPENPVFLVFTFFSAALHGVPVVFLGLGGFLGPFRKHYPNTLREYMKFAVSLPFPSTWIWMGPCGSRLLEWRMEGHCSQAVTACRESSHWRPL</sequence>
<name>A0A6A6TMM4_9PLEO</name>
<dbReference type="Proteomes" id="UP000799324">
    <property type="component" value="Unassembled WGS sequence"/>
</dbReference>
<dbReference type="AlphaFoldDB" id="A0A6A6TMM4"/>
<keyword evidence="3" id="KW-1185">Reference proteome</keyword>
<dbReference type="EMBL" id="MU004299">
    <property type="protein sequence ID" value="KAF2660571.1"/>
    <property type="molecule type" value="Genomic_DNA"/>
</dbReference>
<evidence type="ECO:0000313" key="3">
    <source>
        <dbReference type="Proteomes" id="UP000799324"/>
    </source>
</evidence>